<dbReference type="GO" id="GO:0005737">
    <property type="term" value="C:cytoplasm"/>
    <property type="evidence" value="ECO:0007669"/>
    <property type="project" value="TreeGrafter"/>
</dbReference>
<dbReference type="Pfam" id="PF01728">
    <property type="entry name" value="FtsJ"/>
    <property type="match status" value="1"/>
</dbReference>
<reference evidence="4" key="1">
    <citation type="submission" date="2021-01" db="EMBL/GenBank/DDBJ databases">
        <authorList>
            <person name="Corre E."/>
            <person name="Pelletier E."/>
            <person name="Niang G."/>
            <person name="Scheremetjew M."/>
            <person name="Finn R."/>
            <person name="Kale V."/>
            <person name="Holt S."/>
            <person name="Cochrane G."/>
            <person name="Meng A."/>
            <person name="Brown T."/>
            <person name="Cohen L."/>
        </authorList>
    </citation>
    <scope>NUCLEOTIDE SEQUENCE</scope>
    <source>
        <strain evidence="4">CCMP1594</strain>
    </source>
</reference>
<protein>
    <recommendedName>
        <fullName evidence="1">Cap-specific mRNA (nucleoside-2'-O-)-methyltransferase 1</fullName>
        <ecNumber evidence="1">2.1.1.57</ecNumber>
    </recommendedName>
    <alternativeName>
        <fullName evidence="1">Cap1 2'O-ribose methyltransferase 1</fullName>
    </alternativeName>
</protein>
<feature type="compositionally biased region" description="Low complexity" evidence="2">
    <location>
        <begin position="581"/>
        <end position="591"/>
    </location>
</feature>
<proteinExistence type="predicted"/>
<accession>A0A7S4GDV1</accession>
<dbReference type="InterPro" id="IPR025816">
    <property type="entry name" value="RrmJ-type_MeTrfase"/>
</dbReference>
<dbReference type="InterPro" id="IPR002877">
    <property type="entry name" value="RNA_MeTrfase_FtsJ_dom"/>
</dbReference>
<dbReference type="GO" id="GO:0003676">
    <property type="term" value="F:nucleic acid binding"/>
    <property type="evidence" value="ECO:0007669"/>
    <property type="project" value="UniProtKB-UniRule"/>
</dbReference>
<dbReference type="GO" id="GO:0005634">
    <property type="term" value="C:nucleus"/>
    <property type="evidence" value="ECO:0007669"/>
    <property type="project" value="UniProtKB-SubCell"/>
</dbReference>
<dbReference type="SUPFAM" id="SSF53335">
    <property type="entry name" value="S-adenosyl-L-methionine-dependent methyltransferases"/>
    <property type="match status" value="1"/>
</dbReference>
<dbReference type="InterPro" id="IPR029063">
    <property type="entry name" value="SAM-dependent_MTases_sf"/>
</dbReference>
<dbReference type="EMBL" id="HBJA01131198">
    <property type="protein sequence ID" value="CAE0833772.1"/>
    <property type="molecule type" value="Transcribed_RNA"/>
</dbReference>
<keyword evidence="1" id="KW-0507">mRNA processing</keyword>
<feature type="domain" description="RrmJ-type SAM-dependent 2'-O-MTase" evidence="3">
    <location>
        <begin position="151"/>
        <end position="377"/>
    </location>
</feature>
<dbReference type="Gene3D" id="3.40.50.12760">
    <property type="match status" value="1"/>
</dbReference>
<evidence type="ECO:0000313" key="4">
    <source>
        <dbReference type="EMBL" id="CAE0833772.1"/>
    </source>
</evidence>
<keyword evidence="1" id="KW-0506">mRNA capping</keyword>
<feature type="compositionally biased region" description="Acidic residues" evidence="2">
    <location>
        <begin position="33"/>
        <end position="43"/>
    </location>
</feature>
<sequence length="760" mass="84185">MAVTQYEDDWFGPDNQEYENCREFSLIDPPDLVADDDLEEDTADERPCQPRTGPEILQRTDHHIKQSIEHQHEAVKWLDNASPFDPNDRFWTDGLQVRPRPLQPDYSMFCDSPFLVEKIFELKTSFDNVDKDTFQNSRADVNPYERLGKSCFNNKFAVKMANLDSLFNLLNEIKLLPGEEALRVADVCAGPGGFSEYILWRANENKKAQKYECYQQARAFGITLLTDNHALNFTPDRVAREGQPFFPHRGTKDGNGDITNLDNLDAFVDYVLRDGIQENPPSAHVPLVLGDGATIFEGDENNQEYIVSHMLLGQFLTALSLLRAGGSFLCKLYDCFTPFTVGLLYFTYRHFDRMSITKPLTSRPSNSERYVLFRGFKTTNPAAAIAYLRSVSEEMTELGGKRDRLVAQRELLKGGLQESLAQVDKAIQDLPSVYSIVPMELVQRGAFRSYIQAINTDLACKQLSHLRKISDHIRDPKSVYINWDQDQEIRKRCLDLWRVPPGKGGGKGKGKGGKGKGTFGKGKGKGKGWNDGGKGFEGGKGRGKGTDGITDNREHSQDLSRSPYASPGFGKGSTPHRPPTASASDSVSSSAPTGLTLANLEKHNEINAKRTHSQMTGGGEGRYMLSKDQHDALISQTSKQQLMEAARSRAAGASFVKSWKNPTPAKSPTGPQTPAADAVPTSTPLAGWTNTSTSAASPHIKGSMMSLGLSSIRPRDMNPSVGLQDTANMQPFHEDKVRRTDAKVLKRQKKDLDSVDLGAL</sequence>
<keyword evidence="1" id="KW-0539">Nucleus</keyword>
<dbReference type="PROSITE" id="PS51613">
    <property type="entry name" value="SAM_MT_RRMJ"/>
    <property type="match status" value="1"/>
</dbReference>
<feature type="region of interest" description="Disordered" evidence="2">
    <location>
        <begin position="657"/>
        <end position="740"/>
    </location>
</feature>
<comment type="function">
    <text evidence="1">S-adenosyl-L-methionine-dependent methyltransferase that mediates RNA cap1 2'-O-ribose methylation to the 5'-cap structure of RNAs. Methylates the ribose of the first nucleotide of a m(7)GpppG-capped mRNA to produce m(7)GpppNmp (cap1).</text>
</comment>
<feature type="compositionally biased region" description="Gly residues" evidence="2">
    <location>
        <begin position="515"/>
        <end position="538"/>
    </location>
</feature>
<feature type="compositionally biased region" description="Polar residues" evidence="2">
    <location>
        <begin position="680"/>
        <end position="696"/>
    </location>
</feature>
<evidence type="ECO:0000256" key="2">
    <source>
        <dbReference type="SAM" id="MobiDB-lite"/>
    </source>
</evidence>
<keyword evidence="1" id="KW-0489">Methyltransferase</keyword>
<evidence type="ECO:0000256" key="1">
    <source>
        <dbReference type="RuleBase" id="RU368012"/>
    </source>
</evidence>
<dbReference type="GO" id="GO:0004483">
    <property type="term" value="F:methyltransferase cap1 activity"/>
    <property type="evidence" value="ECO:0007669"/>
    <property type="project" value="UniProtKB-UniRule"/>
</dbReference>
<comment type="catalytic activity">
    <reaction evidence="1">
        <text>a 5'-end (N(7)-methyl 5'-triphosphoguanosine)-ribonucleoside in mRNA + S-adenosyl-L-methionine = a 5'-end (N(7)-methyl 5'-triphosphoguanosine)-(2'-O-methyl-ribonucleoside) in mRNA + S-adenosyl-L-homocysteine + H(+)</text>
        <dbReference type="Rhea" id="RHEA:67020"/>
        <dbReference type="Rhea" id="RHEA-COMP:17167"/>
        <dbReference type="Rhea" id="RHEA-COMP:17168"/>
        <dbReference type="ChEBI" id="CHEBI:15378"/>
        <dbReference type="ChEBI" id="CHEBI:57856"/>
        <dbReference type="ChEBI" id="CHEBI:59789"/>
        <dbReference type="ChEBI" id="CHEBI:156461"/>
        <dbReference type="ChEBI" id="CHEBI:167609"/>
        <dbReference type="EC" id="2.1.1.57"/>
    </reaction>
</comment>
<comment type="subcellular location">
    <subcellularLocation>
        <location evidence="1">Nucleus</location>
    </subcellularLocation>
</comment>
<gene>
    <name evidence="4" type="ORF">EGYM00163_LOCUS45068</name>
</gene>
<dbReference type="InterPro" id="IPR050851">
    <property type="entry name" value="mRNA_Cap_2O-Ribose_MeTrfase"/>
</dbReference>
<organism evidence="4">
    <name type="scientific">Eutreptiella gymnastica</name>
    <dbReference type="NCBI Taxonomy" id="73025"/>
    <lineage>
        <taxon>Eukaryota</taxon>
        <taxon>Discoba</taxon>
        <taxon>Euglenozoa</taxon>
        <taxon>Euglenida</taxon>
        <taxon>Spirocuta</taxon>
        <taxon>Euglenophyceae</taxon>
        <taxon>Eutreptiales</taxon>
        <taxon>Eutreptiaceae</taxon>
        <taxon>Eutreptiella</taxon>
    </lineage>
</organism>
<keyword evidence="1" id="KW-0949">S-adenosyl-L-methionine</keyword>
<dbReference type="PANTHER" id="PTHR16121">
    <property type="entry name" value="CAP-SPECIFIC MRNA (NUCLEOSIDE-2'-O-)-METHYLTRANSFERASE 1-RELATED"/>
    <property type="match status" value="1"/>
</dbReference>
<dbReference type="EC" id="2.1.1.57" evidence="1"/>
<dbReference type="PANTHER" id="PTHR16121:SF0">
    <property type="entry name" value="CAP-SPECIFIC MRNA (NUCLEOSIDE-2'-O-)-METHYLTRANSFERASE 1"/>
    <property type="match status" value="1"/>
</dbReference>
<dbReference type="GO" id="GO:0032259">
    <property type="term" value="P:methylation"/>
    <property type="evidence" value="ECO:0007669"/>
    <property type="project" value="UniProtKB-KW"/>
</dbReference>
<name>A0A7S4GDV1_9EUGL</name>
<evidence type="ECO:0000259" key="3">
    <source>
        <dbReference type="PROSITE" id="PS51613"/>
    </source>
</evidence>
<feature type="region of interest" description="Disordered" evidence="2">
    <location>
        <begin position="28"/>
        <end position="54"/>
    </location>
</feature>
<feature type="region of interest" description="Disordered" evidence="2">
    <location>
        <begin position="499"/>
        <end position="623"/>
    </location>
</feature>
<feature type="compositionally biased region" description="Polar residues" evidence="2">
    <location>
        <begin position="660"/>
        <end position="672"/>
    </location>
</feature>
<dbReference type="GO" id="GO:0016556">
    <property type="term" value="P:mRNA modification"/>
    <property type="evidence" value="ECO:0007669"/>
    <property type="project" value="UniProtKB-UniRule"/>
</dbReference>
<keyword evidence="1" id="KW-0808">Transferase</keyword>
<dbReference type="AlphaFoldDB" id="A0A7S4GDV1"/>
<dbReference type="GO" id="GO:0006370">
    <property type="term" value="P:7-methylguanosine mRNA capping"/>
    <property type="evidence" value="ECO:0007669"/>
    <property type="project" value="UniProtKB-UniRule"/>
</dbReference>